<keyword evidence="1" id="KW-0812">Transmembrane</keyword>
<dbReference type="RefSeq" id="WP_119761476.1">
    <property type="nucleotide sequence ID" value="NZ_QYUM01000003.1"/>
</dbReference>
<evidence type="ECO:0000256" key="1">
    <source>
        <dbReference type="SAM" id="Phobius"/>
    </source>
</evidence>
<reference evidence="2 3" key="1">
    <citation type="submission" date="2018-09" db="EMBL/GenBank/DDBJ databases">
        <authorList>
            <person name="Zhu H."/>
        </authorList>
    </citation>
    <scope>NUCLEOTIDE SEQUENCE [LARGE SCALE GENOMIC DNA]</scope>
    <source>
        <strain evidence="2 3">K2R01-6</strain>
    </source>
</reference>
<keyword evidence="1" id="KW-0472">Membrane</keyword>
<accession>A0A418WJY0</accession>
<keyword evidence="1" id="KW-1133">Transmembrane helix</keyword>
<sequence length="196" mass="22892">MQDAVSNHDVFFHVRMLIGVVLGLGLTRILSGIAKIVQHPGKRPLYATHLIWVAAILVMIVHFWWWQFGLARVGPWRFELFGFVLFYAFLFYLLASLLFPEEMDDYTGYEDYFLSRRGWFFGLLIASFAADYFDTLIKGRPHLQALGPEYEARLAIGILLFAAATWTRDRRFHLALPILFLLYYLSWIVRMYDVLG</sequence>
<name>A0A418WJY0_9SPHN</name>
<feature type="transmembrane region" description="Helical" evidence="1">
    <location>
        <begin position="119"/>
        <end position="138"/>
    </location>
</feature>
<dbReference type="AlphaFoldDB" id="A0A418WJY0"/>
<comment type="caution">
    <text evidence="2">The sequence shown here is derived from an EMBL/GenBank/DDBJ whole genome shotgun (WGS) entry which is preliminary data.</text>
</comment>
<evidence type="ECO:0000313" key="3">
    <source>
        <dbReference type="Proteomes" id="UP000286100"/>
    </source>
</evidence>
<evidence type="ECO:0008006" key="4">
    <source>
        <dbReference type="Google" id="ProtNLM"/>
    </source>
</evidence>
<keyword evidence="3" id="KW-1185">Reference proteome</keyword>
<evidence type="ECO:0000313" key="2">
    <source>
        <dbReference type="EMBL" id="RJF90347.1"/>
    </source>
</evidence>
<dbReference type="EMBL" id="QYUM01000003">
    <property type="protein sequence ID" value="RJF90347.1"/>
    <property type="molecule type" value="Genomic_DNA"/>
</dbReference>
<dbReference type="OrthoDB" id="9803673at2"/>
<feature type="transmembrane region" description="Helical" evidence="1">
    <location>
        <begin position="46"/>
        <end position="66"/>
    </location>
</feature>
<feature type="transmembrane region" description="Helical" evidence="1">
    <location>
        <begin position="172"/>
        <end position="192"/>
    </location>
</feature>
<feature type="transmembrane region" description="Helical" evidence="1">
    <location>
        <begin position="150"/>
        <end position="166"/>
    </location>
</feature>
<gene>
    <name evidence="2" type="ORF">D3876_08810</name>
</gene>
<proteinExistence type="predicted"/>
<organism evidence="2 3">
    <name type="scientific">Sphingomonas cavernae</name>
    <dbReference type="NCBI Taxonomy" id="2320861"/>
    <lineage>
        <taxon>Bacteria</taxon>
        <taxon>Pseudomonadati</taxon>
        <taxon>Pseudomonadota</taxon>
        <taxon>Alphaproteobacteria</taxon>
        <taxon>Sphingomonadales</taxon>
        <taxon>Sphingomonadaceae</taxon>
        <taxon>Sphingomonas</taxon>
    </lineage>
</organism>
<feature type="transmembrane region" description="Helical" evidence="1">
    <location>
        <begin position="12"/>
        <end position="34"/>
    </location>
</feature>
<protein>
    <recommendedName>
        <fullName evidence="4">Mll4938 protein</fullName>
    </recommendedName>
</protein>
<feature type="transmembrane region" description="Helical" evidence="1">
    <location>
        <begin position="78"/>
        <end position="99"/>
    </location>
</feature>
<dbReference type="Proteomes" id="UP000286100">
    <property type="component" value="Unassembled WGS sequence"/>
</dbReference>